<dbReference type="InterPro" id="IPR027417">
    <property type="entry name" value="P-loop_NTPase"/>
</dbReference>
<keyword evidence="1" id="KW-0813">Transport</keyword>
<dbReference type="EMBL" id="CATQJA010002522">
    <property type="protein sequence ID" value="CAJ0571002.1"/>
    <property type="molecule type" value="Genomic_DNA"/>
</dbReference>
<dbReference type="PROSITE" id="PS50893">
    <property type="entry name" value="ABC_TRANSPORTER_2"/>
    <property type="match status" value="1"/>
</dbReference>
<evidence type="ECO:0000259" key="4">
    <source>
        <dbReference type="PROSITE" id="PS50893"/>
    </source>
</evidence>
<dbReference type="Proteomes" id="UP001177023">
    <property type="component" value="Unassembled WGS sequence"/>
</dbReference>
<evidence type="ECO:0000313" key="6">
    <source>
        <dbReference type="Proteomes" id="UP001177023"/>
    </source>
</evidence>
<protein>
    <recommendedName>
        <fullName evidence="4">ABC transporter domain-containing protein</fullName>
    </recommendedName>
</protein>
<dbReference type="GO" id="GO:0005524">
    <property type="term" value="F:ATP binding"/>
    <property type="evidence" value="ECO:0007669"/>
    <property type="project" value="UniProtKB-KW"/>
</dbReference>
<keyword evidence="6" id="KW-1185">Reference proteome</keyword>
<accession>A0AA36FWZ3</accession>
<reference evidence="5" key="1">
    <citation type="submission" date="2023-06" db="EMBL/GenBank/DDBJ databases">
        <authorList>
            <person name="Delattre M."/>
        </authorList>
    </citation>
    <scope>NUCLEOTIDE SEQUENCE</scope>
    <source>
        <strain evidence="5">AF72</strain>
    </source>
</reference>
<dbReference type="SUPFAM" id="SSF53850">
    <property type="entry name" value="Periplasmic binding protein-like II"/>
    <property type="match status" value="1"/>
</dbReference>
<dbReference type="GO" id="GO:0016887">
    <property type="term" value="F:ATP hydrolysis activity"/>
    <property type="evidence" value="ECO:0007669"/>
    <property type="project" value="InterPro"/>
</dbReference>
<dbReference type="Gene3D" id="3.40.190.10">
    <property type="entry name" value="Periplasmic binding protein-like II"/>
    <property type="match status" value="1"/>
</dbReference>
<dbReference type="Gene3D" id="3.10.105.10">
    <property type="entry name" value="Dipeptide-binding Protein, Domain 3"/>
    <property type="match status" value="1"/>
</dbReference>
<dbReference type="PANTHER" id="PTHR43776">
    <property type="entry name" value="TRANSPORT ATP-BINDING PROTEIN"/>
    <property type="match status" value="1"/>
</dbReference>
<evidence type="ECO:0000256" key="1">
    <source>
        <dbReference type="ARBA" id="ARBA00022448"/>
    </source>
</evidence>
<dbReference type="Gene3D" id="3.40.50.300">
    <property type="entry name" value="P-loop containing nucleotide triphosphate hydrolases"/>
    <property type="match status" value="2"/>
</dbReference>
<name>A0AA36FWZ3_9BILA</name>
<dbReference type="Pfam" id="PF00496">
    <property type="entry name" value="SBP_bac_5"/>
    <property type="match status" value="1"/>
</dbReference>
<dbReference type="SUPFAM" id="SSF52540">
    <property type="entry name" value="P-loop containing nucleoside triphosphate hydrolases"/>
    <property type="match status" value="2"/>
</dbReference>
<comment type="caution">
    <text evidence="5">The sequence shown here is derived from an EMBL/GenBank/DDBJ whole genome shotgun (WGS) entry which is preliminary data.</text>
</comment>
<dbReference type="AlphaFoldDB" id="A0AA36FWZ3"/>
<sequence length="612" mass="67974">MVTGYTPDQEIQVKKYDGYWDGAADVDTITFKYIKDDSTRALALQSGEIDVASNVGRSSLALFQDQSQYTIDEIPSLRTQFVWFNPTYPFLNPRPKVRRAISYGIDREMYANTLVGGQAAKGPFTSALPFGYDQVKGYGYEPETAKKLLDEAGYKDADGDDIREKDGRKLTLQLILNSAYESDSIVAAAMQSQLKEIGVNLEMTSYEVPNWSSKSGGYAMSASGQLNMQGLPETPSIFSTFISKREQSGTSQLHSEFDVEKRYELAAEAQQIILDDAAYMFITYTPINIVSKSAVQGATMYPIDFYLLDRNIQYIEAIRTHVKLSKKAAYAMAVDMLSQMGLDDPERMMSMYPVQLSGGMKQRTAIAMAVTMEPELLLADEPTSALDVTTQVEVIKRLTNLRASQGTGMIIVTHNIAVAAHMADYIGVMQNGSLVEGQGAHSALQSINLKLYPGGVSGIVGERKWQSTLAKYVTHLEKATSGQIIYRQQDITPTDQRMQGEKEIHRLLELVGLPAAIADKYPHEISGGEQQRVVSARAIGVQPDVIIFDEATSALDVSIQQQILHLLVRVRKEMGISYIFISHDLAVVQQVRRVALRLCTRERSLKCWKVRS</sequence>
<organism evidence="5 6">
    <name type="scientific">Mesorhabditis spiculigera</name>
    <dbReference type="NCBI Taxonomy" id="96644"/>
    <lineage>
        <taxon>Eukaryota</taxon>
        <taxon>Metazoa</taxon>
        <taxon>Ecdysozoa</taxon>
        <taxon>Nematoda</taxon>
        <taxon>Chromadorea</taxon>
        <taxon>Rhabditida</taxon>
        <taxon>Rhabditina</taxon>
        <taxon>Rhabditomorpha</taxon>
        <taxon>Rhabditoidea</taxon>
        <taxon>Rhabditidae</taxon>
        <taxon>Mesorhabditinae</taxon>
        <taxon>Mesorhabditis</taxon>
    </lineage>
</organism>
<proteinExistence type="predicted"/>
<feature type="domain" description="ABC transporter" evidence="4">
    <location>
        <begin position="180"/>
        <end position="456"/>
    </location>
</feature>
<evidence type="ECO:0000256" key="3">
    <source>
        <dbReference type="ARBA" id="ARBA00022840"/>
    </source>
</evidence>
<keyword evidence="3" id="KW-0067">ATP-binding</keyword>
<dbReference type="Pfam" id="PF00005">
    <property type="entry name" value="ABC_tran"/>
    <property type="match status" value="2"/>
</dbReference>
<gene>
    <name evidence="5" type="ORF">MSPICULIGERA_LOCUS9430</name>
</gene>
<keyword evidence="2" id="KW-0547">Nucleotide-binding</keyword>
<dbReference type="InterPro" id="IPR000914">
    <property type="entry name" value="SBP_5_dom"/>
</dbReference>
<dbReference type="InterPro" id="IPR050319">
    <property type="entry name" value="ABC_transp_ATP-bind"/>
</dbReference>
<evidence type="ECO:0000256" key="2">
    <source>
        <dbReference type="ARBA" id="ARBA00022741"/>
    </source>
</evidence>
<feature type="non-terminal residue" evidence="5">
    <location>
        <position position="612"/>
    </location>
</feature>
<evidence type="ECO:0000313" key="5">
    <source>
        <dbReference type="EMBL" id="CAJ0571002.1"/>
    </source>
</evidence>
<dbReference type="InterPro" id="IPR003439">
    <property type="entry name" value="ABC_transporter-like_ATP-bd"/>
</dbReference>